<protein>
    <recommendedName>
        <fullName evidence="3">MHC class II antigen</fullName>
    </recommendedName>
</protein>
<comment type="caution">
    <text evidence="1">The sequence shown here is derived from an EMBL/GenBank/DDBJ whole genome shotgun (WGS) entry which is preliminary data.</text>
</comment>
<name>A0ABD0PP54_CIRMR</name>
<feature type="non-terminal residue" evidence="1">
    <location>
        <position position="66"/>
    </location>
</feature>
<dbReference type="EMBL" id="JAMKFB020000014">
    <property type="protein sequence ID" value="KAL0175815.1"/>
    <property type="molecule type" value="Genomic_DNA"/>
</dbReference>
<evidence type="ECO:0008006" key="3">
    <source>
        <dbReference type="Google" id="ProtNLM"/>
    </source>
</evidence>
<proteinExistence type="predicted"/>
<dbReference type="Proteomes" id="UP001529510">
    <property type="component" value="Unassembled WGS sequence"/>
</dbReference>
<reference evidence="1 2" key="1">
    <citation type="submission" date="2024-05" db="EMBL/GenBank/DDBJ databases">
        <title>Genome sequencing and assembly of Indian major carp, Cirrhinus mrigala (Hamilton, 1822).</title>
        <authorList>
            <person name="Mohindra V."/>
            <person name="Chowdhury L.M."/>
            <person name="Lal K."/>
            <person name="Jena J.K."/>
        </authorList>
    </citation>
    <scope>NUCLEOTIDE SEQUENCE [LARGE SCALE GENOMIC DNA]</scope>
    <source>
        <strain evidence="1">CM1030</strain>
        <tissue evidence="1">Blood</tissue>
    </source>
</reference>
<keyword evidence="2" id="KW-1185">Reference proteome</keyword>
<evidence type="ECO:0000313" key="1">
    <source>
        <dbReference type="EMBL" id="KAL0175815.1"/>
    </source>
</evidence>
<accession>A0ABD0PP54</accession>
<dbReference type="AlphaFoldDB" id="A0ABD0PP54"/>
<feature type="non-terminal residue" evidence="1">
    <location>
        <position position="1"/>
    </location>
</feature>
<sequence length="66" mass="7298">LLVGVVLRYAIHVPSDMNNVTLSCNVNASPATLLVNVSGKFYEYTLKGEISSNEVNDIQDNEMLRK</sequence>
<gene>
    <name evidence="1" type="ORF">M9458_028145</name>
</gene>
<organism evidence="1 2">
    <name type="scientific">Cirrhinus mrigala</name>
    <name type="common">Mrigala</name>
    <dbReference type="NCBI Taxonomy" id="683832"/>
    <lineage>
        <taxon>Eukaryota</taxon>
        <taxon>Metazoa</taxon>
        <taxon>Chordata</taxon>
        <taxon>Craniata</taxon>
        <taxon>Vertebrata</taxon>
        <taxon>Euteleostomi</taxon>
        <taxon>Actinopterygii</taxon>
        <taxon>Neopterygii</taxon>
        <taxon>Teleostei</taxon>
        <taxon>Ostariophysi</taxon>
        <taxon>Cypriniformes</taxon>
        <taxon>Cyprinidae</taxon>
        <taxon>Labeoninae</taxon>
        <taxon>Labeonini</taxon>
        <taxon>Cirrhinus</taxon>
    </lineage>
</organism>
<evidence type="ECO:0000313" key="2">
    <source>
        <dbReference type="Proteomes" id="UP001529510"/>
    </source>
</evidence>